<dbReference type="Gene3D" id="3.20.20.70">
    <property type="entry name" value="Aldolase class I"/>
    <property type="match status" value="1"/>
</dbReference>
<organism evidence="6 7">
    <name type="scientific">Streptosporangium canum</name>
    <dbReference type="NCBI Taxonomy" id="324952"/>
    <lineage>
        <taxon>Bacteria</taxon>
        <taxon>Bacillati</taxon>
        <taxon>Actinomycetota</taxon>
        <taxon>Actinomycetes</taxon>
        <taxon>Streptosporangiales</taxon>
        <taxon>Streptosporangiaceae</taxon>
        <taxon>Streptosporangium</taxon>
    </lineage>
</organism>
<keyword evidence="4" id="KW-0456">Lyase</keyword>
<dbReference type="PANTHER" id="PTHR30246:SF1">
    <property type="entry name" value="2-DEHYDRO-3-DEOXY-6-PHOSPHOGALACTONATE ALDOLASE-RELATED"/>
    <property type="match status" value="1"/>
</dbReference>
<protein>
    <submittedName>
        <fullName evidence="6">2-keto-3-deoxy-phosphogluconate aldolase</fullName>
    </submittedName>
</protein>
<dbReference type="Proteomes" id="UP000199111">
    <property type="component" value="Unassembled WGS sequence"/>
</dbReference>
<dbReference type="EMBL" id="FOQY01000011">
    <property type="protein sequence ID" value="SFJ71236.1"/>
    <property type="molecule type" value="Genomic_DNA"/>
</dbReference>
<dbReference type="GO" id="GO:0016829">
    <property type="term" value="F:lyase activity"/>
    <property type="evidence" value="ECO:0007669"/>
    <property type="project" value="UniProtKB-KW"/>
</dbReference>
<name>A0A1I3TNM5_9ACTN</name>
<dbReference type="AlphaFoldDB" id="A0A1I3TNM5"/>
<evidence type="ECO:0000313" key="6">
    <source>
        <dbReference type="EMBL" id="SFJ71236.1"/>
    </source>
</evidence>
<dbReference type="Pfam" id="PF01081">
    <property type="entry name" value="Aldolase"/>
    <property type="match status" value="1"/>
</dbReference>
<reference evidence="7" key="1">
    <citation type="submission" date="2016-10" db="EMBL/GenBank/DDBJ databases">
        <authorList>
            <person name="Varghese N."/>
            <person name="Submissions S."/>
        </authorList>
    </citation>
    <scope>NUCLEOTIDE SEQUENCE [LARGE SCALE GENOMIC DNA]</scope>
    <source>
        <strain evidence="7">CGMCC 4.2126</strain>
    </source>
</reference>
<evidence type="ECO:0000256" key="4">
    <source>
        <dbReference type="ARBA" id="ARBA00023239"/>
    </source>
</evidence>
<gene>
    <name evidence="6" type="ORF">SAMN05216275_111167</name>
</gene>
<dbReference type="InterPro" id="IPR013785">
    <property type="entry name" value="Aldolase_TIM"/>
</dbReference>
<accession>A0A1I3TNM5</accession>
<dbReference type="PANTHER" id="PTHR30246">
    <property type="entry name" value="2-KETO-3-DEOXY-6-PHOSPHOGLUCONATE ALDOLASE"/>
    <property type="match status" value="1"/>
</dbReference>
<comment type="subunit">
    <text evidence="3">Homotrimer.</text>
</comment>
<evidence type="ECO:0000256" key="3">
    <source>
        <dbReference type="ARBA" id="ARBA00011233"/>
    </source>
</evidence>
<sequence length="204" mass="20431">MLDAVRRRRLLAIIRGRDPEAAVRTACTLVEEGIDVLEVSLTGADALDVIARVRSILGSGVVLGAGTVLSEADADAAVAAGAGFVVTPAMGTGAVRAVERGVPTLIGAMTPTEVWNAASAGAAAVKVFPASLGGPGYLAALRDPFPAVPLVPVGGVQADQVRAFLEAGAVAVGVGSPLVGDAPHGGDLAALRERARRFREAVAP</sequence>
<dbReference type="InterPro" id="IPR000887">
    <property type="entry name" value="Aldlse_KDPG_KHG"/>
</dbReference>
<comment type="pathway">
    <text evidence="1">Carbohydrate acid metabolism.</text>
</comment>
<evidence type="ECO:0000256" key="5">
    <source>
        <dbReference type="ARBA" id="ARBA00023277"/>
    </source>
</evidence>
<proteinExistence type="inferred from homology"/>
<keyword evidence="7" id="KW-1185">Reference proteome</keyword>
<dbReference type="SUPFAM" id="SSF51569">
    <property type="entry name" value="Aldolase"/>
    <property type="match status" value="1"/>
</dbReference>
<evidence type="ECO:0000313" key="7">
    <source>
        <dbReference type="Proteomes" id="UP000199111"/>
    </source>
</evidence>
<evidence type="ECO:0000256" key="2">
    <source>
        <dbReference type="ARBA" id="ARBA00006906"/>
    </source>
</evidence>
<comment type="similarity">
    <text evidence="2">Belongs to the KHG/KDPG aldolase family.</text>
</comment>
<evidence type="ECO:0000256" key="1">
    <source>
        <dbReference type="ARBA" id="ARBA00004761"/>
    </source>
</evidence>
<keyword evidence="5" id="KW-0119">Carbohydrate metabolism</keyword>
<dbReference type="CDD" id="cd00452">
    <property type="entry name" value="KDPG_aldolase"/>
    <property type="match status" value="1"/>
</dbReference>